<feature type="binding site" evidence="12">
    <location>
        <begin position="166"/>
        <end position="168"/>
    </location>
    <ligand>
        <name>NADP(+)</name>
        <dbReference type="ChEBI" id="CHEBI:58349"/>
    </ligand>
</feature>
<dbReference type="CDD" id="cd01080">
    <property type="entry name" value="NAD_bind_m-THF_DH_Cyclohyd"/>
    <property type="match status" value="1"/>
</dbReference>
<evidence type="ECO:0000256" key="8">
    <source>
        <dbReference type="ARBA" id="ARBA00023002"/>
    </source>
</evidence>
<proteinExistence type="inferred from homology"/>
<dbReference type="EC" id="3.5.4.9" evidence="12"/>
<comment type="pathway">
    <text evidence="1 12">One-carbon metabolism; tetrahydrofolate interconversion.</text>
</comment>
<dbReference type="GO" id="GO:0009086">
    <property type="term" value="P:methionine biosynthetic process"/>
    <property type="evidence" value="ECO:0007669"/>
    <property type="project" value="UniProtKB-KW"/>
</dbReference>
<keyword evidence="5 12" id="KW-0658">Purine biosynthesis</keyword>
<dbReference type="PANTHER" id="PTHR48099">
    <property type="entry name" value="C-1-TETRAHYDROFOLATE SYNTHASE, CYTOPLASMIC-RELATED"/>
    <property type="match status" value="1"/>
</dbReference>
<accession>A0A1C2FY76</accession>
<name>A0A1C2FY76_9GAMM</name>
<dbReference type="GO" id="GO:0004488">
    <property type="term" value="F:methylenetetrahydrofolate dehydrogenase (NADP+) activity"/>
    <property type="evidence" value="ECO:0007669"/>
    <property type="project" value="UniProtKB-UniRule"/>
</dbReference>
<evidence type="ECO:0000256" key="4">
    <source>
        <dbReference type="ARBA" id="ARBA00022605"/>
    </source>
</evidence>
<feature type="domain" description="Tetrahydrofolate dehydrogenase/cyclohydrolase catalytic" evidence="13">
    <location>
        <begin position="6"/>
        <end position="121"/>
    </location>
</feature>
<evidence type="ECO:0000256" key="6">
    <source>
        <dbReference type="ARBA" id="ARBA00022801"/>
    </source>
</evidence>
<dbReference type="GO" id="GO:0035999">
    <property type="term" value="P:tetrahydrofolate interconversion"/>
    <property type="evidence" value="ECO:0007669"/>
    <property type="project" value="UniProtKB-UniRule"/>
</dbReference>
<comment type="similarity">
    <text evidence="12">Belongs to the tetrahydrofolate dehydrogenase/cyclohydrolase family.</text>
</comment>
<evidence type="ECO:0000256" key="11">
    <source>
        <dbReference type="ARBA" id="ARBA00023268"/>
    </source>
</evidence>
<keyword evidence="8 12" id="KW-0560">Oxidoreductase</keyword>
<dbReference type="SUPFAM" id="SSF53223">
    <property type="entry name" value="Aminoacid dehydrogenase-like, N-terminal domain"/>
    <property type="match status" value="1"/>
</dbReference>
<dbReference type="NCBIfam" id="NF008058">
    <property type="entry name" value="PRK10792.1"/>
    <property type="match status" value="1"/>
</dbReference>
<dbReference type="Pfam" id="PF02882">
    <property type="entry name" value="THF_DHG_CYH_C"/>
    <property type="match status" value="1"/>
</dbReference>
<dbReference type="SUPFAM" id="SSF51735">
    <property type="entry name" value="NAD(P)-binding Rossmann-fold domains"/>
    <property type="match status" value="1"/>
</dbReference>
<dbReference type="Gene3D" id="3.40.50.10860">
    <property type="entry name" value="Leucine Dehydrogenase, chain A, domain 1"/>
    <property type="match status" value="1"/>
</dbReference>
<keyword evidence="10 12" id="KW-0486">Methionine biosynthesis</keyword>
<dbReference type="STRING" id="163359.A9R16_03495"/>
<dbReference type="RefSeq" id="WP_065971931.1">
    <property type="nucleotide sequence ID" value="NZ_CP080624.1"/>
</dbReference>
<comment type="function">
    <text evidence="12">Catalyzes the oxidation of 5,10-methylenetetrahydrofolate to 5,10-methenyltetrahydrofolate and then the hydrolysis of 5,10-methenyltetrahydrofolate to 10-formyltetrahydrofolate.</text>
</comment>
<evidence type="ECO:0000256" key="1">
    <source>
        <dbReference type="ARBA" id="ARBA00004777"/>
    </source>
</evidence>
<dbReference type="GO" id="GO:0004477">
    <property type="term" value="F:methenyltetrahydrofolate cyclohydrolase activity"/>
    <property type="evidence" value="ECO:0007669"/>
    <property type="project" value="UniProtKB-UniRule"/>
</dbReference>
<keyword evidence="4 12" id="KW-0028">Amino-acid biosynthesis</keyword>
<keyword evidence="11 12" id="KW-0511">Multifunctional enzyme</keyword>
<evidence type="ECO:0000256" key="3">
    <source>
        <dbReference type="ARBA" id="ARBA00022563"/>
    </source>
</evidence>
<evidence type="ECO:0000313" key="16">
    <source>
        <dbReference type="Proteomes" id="UP000253250"/>
    </source>
</evidence>
<sequence>MTARLIDGKQIAASILADIKERIDARESHGLRRPNLAVILIGDDPASAIYVRNKTEACRRVGIGSVPHILKTAPTEAELLALITRLNEDESIDGILLQLPLPAPLRPELFIEHILPTKDVDGFHPYNMGRLAVRRPALRPCTPAGVMTLLHHTGIPLRGLHAVVVGASNHVGRPMGLELLLAGCTVTTCHRFTNGLRGHVAAADILIAAAGKPHLIPGDWIKEGAIVIDIGMNRLANGHLVGDIDFAEAEKRAGWITPVPGGVGPMTVSTLLANTLEAATLRSAS</sequence>
<evidence type="ECO:0000256" key="7">
    <source>
        <dbReference type="ARBA" id="ARBA00022857"/>
    </source>
</evidence>
<protein>
    <recommendedName>
        <fullName evidence="12">Bifunctional protein FolD</fullName>
    </recommendedName>
    <domain>
        <recommendedName>
            <fullName evidence="12">Methylenetetrahydrofolate dehydrogenase</fullName>
            <ecNumber evidence="12">1.5.1.5</ecNumber>
        </recommendedName>
    </domain>
    <domain>
        <recommendedName>
            <fullName evidence="12">Methenyltetrahydrofolate cyclohydrolase</fullName>
            <ecNumber evidence="12">3.5.4.9</ecNumber>
        </recommendedName>
    </domain>
</protein>
<dbReference type="InterPro" id="IPR020630">
    <property type="entry name" value="THF_DH/CycHdrlase_cat_dom"/>
</dbReference>
<dbReference type="InterPro" id="IPR000672">
    <property type="entry name" value="THF_DH/CycHdrlase"/>
</dbReference>
<evidence type="ECO:0000256" key="12">
    <source>
        <dbReference type="HAMAP-Rule" id="MF_01576"/>
    </source>
</evidence>
<feature type="domain" description="Tetrahydrofolate dehydrogenase/cyclohydrolase NAD(P)-binding" evidence="14">
    <location>
        <begin position="140"/>
        <end position="280"/>
    </location>
</feature>
<evidence type="ECO:0000313" key="15">
    <source>
        <dbReference type="EMBL" id="RCN56079.1"/>
    </source>
</evidence>
<dbReference type="InterPro" id="IPR020631">
    <property type="entry name" value="THF_DH/CycHdrlase_NAD-bd_dom"/>
</dbReference>
<comment type="caution">
    <text evidence="12">Lacks conserved residue(s) required for the propagation of feature annotation.</text>
</comment>
<keyword evidence="7 12" id="KW-0521">NADP</keyword>
<evidence type="ECO:0000256" key="9">
    <source>
        <dbReference type="ARBA" id="ARBA00023102"/>
    </source>
</evidence>
<comment type="catalytic activity">
    <reaction evidence="12">
        <text>(6R)-5,10-methylene-5,6,7,8-tetrahydrofolate + NADP(+) = (6R)-5,10-methenyltetrahydrofolate + NADPH</text>
        <dbReference type="Rhea" id="RHEA:22812"/>
        <dbReference type="ChEBI" id="CHEBI:15636"/>
        <dbReference type="ChEBI" id="CHEBI:57455"/>
        <dbReference type="ChEBI" id="CHEBI:57783"/>
        <dbReference type="ChEBI" id="CHEBI:58349"/>
        <dbReference type="EC" id="1.5.1.5"/>
    </reaction>
</comment>
<keyword evidence="6 12" id="KW-0378">Hydrolase</keyword>
<comment type="subunit">
    <text evidence="2 12">Homodimer.</text>
</comment>
<evidence type="ECO:0000256" key="2">
    <source>
        <dbReference type="ARBA" id="ARBA00011738"/>
    </source>
</evidence>
<evidence type="ECO:0000256" key="10">
    <source>
        <dbReference type="ARBA" id="ARBA00023167"/>
    </source>
</evidence>
<dbReference type="GO" id="GO:0006164">
    <property type="term" value="P:purine nucleotide biosynthetic process"/>
    <property type="evidence" value="ECO:0007669"/>
    <property type="project" value="UniProtKB-KW"/>
</dbReference>
<dbReference type="InterPro" id="IPR020867">
    <property type="entry name" value="THF_DH/CycHdrlase_CS"/>
</dbReference>
<comment type="catalytic activity">
    <reaction evidence="12">
        <text>(6R)-5,10-methenyltetrahydrofolate + H2O = (6R)-10-formyltetrahydrofolate + H(+)</text>
        <dbReference type="Rhea" id="RHEA:23700"/>
        <dbReference type="ChEBI" id="CHEBI:15377"/>
        <dbReference type="ChEBI" id="CHEBI:15378"/>
        <dbReference type="ChEBI" id="CHEBI:57455"/>
        <dbReference type="ChEBI" id="CHEBI:195366"/>
        <dbReference type="EC" id="3.5.4.9"/>
    </reaction>
</comment>
<dbReference type="EMBL" id="PSYR01000002">
    <property type="protein sequence ID" value="RCN56079.1"/>
    <property type="molecule type" value="Genomic_DNA"/>
</dbReference>
<dbReference type="PROSITE" id="PS00767">
    <property type="entry name" value="THF_DHG_CYH_2"/>
    <property type="match status" value="1"/>
</dbReference>
<dbReference type="UniPathway" id="UPA00193"/>
<evidence type="ECO:0000259" key="14">
    <source>
        <dbReference type="Pfam" id="PF02882"/>
    </source>
</evidence>
<dbReference type="PRINTS" id="PR00085">
    <property type="entry name" value="THFDHDRGNASE"/>
</dbReference>
<keyword evidence="16" id="KW-1185">Reference proteome</keyword>
<evidence type="ECO:0000259" key="13">
    <source>
        <dbReference type="Pfam" id="PF00763"/>
    </source>
</evidence>
<dbReference type="Pfam" id="PF00763">
    <property type="entry name" value="THF_DHG_CYH"/>
    <property type="match status" value="1"/>
</dbReference>
<reference evidence="15 16" key="1">
    <citation type="submission" date="2018-02" db="EMBL/GenBank/DDBJ databases">
        <title>Insights into the biology of acidophilic members of the Acidiferrobacteraceae family derived from comparative genomic analyses.</title>
        <authorList>
            <person name="Issotta F."/>
            <person name="Thyssen C."/>
            <person name="Mena C."/>
            <person name="Moya A."/>
            <person name="Bellenberg S."/>
            <person name="Sproer C."/>
            <person name="Covarrubias P.C."/>
            <person name="Sand W."/>
            <person name="Quatrini R."/>
            <person name="Vera M."/>
        </authorList>
    </citation>
    <scope>NUCLEOTIDE SEQUENCE [LARGE SCALE GENOMIC DNA]</scope>
    <source>
        <strain evidence="16">m-1</strain>
    </source>
</reference>
<dbReference type="InterPro" id="IPR036291">
    <property type="entry name" value="NAD(P)-bd_dom_sf"/>
</dbReference>
<dbReference type="PANTHER" id="PTHR48099:SF5">
    <property type="entry name" value="C-1-TETRAHYDROFOLATE SYNTHASE, CYTOPLASMIC"/>
    <property type="match status" value="1"/>
</dbReference>
<dbReference type="HAMAP" id="MF_01576">
    <property type="entry name" value="THF_DHG_CYH"/>
    <property type="match status" value="1"/>
</dbReference>
<dbReference type="Gene3D" id="3.40.50.720">
    <property type="entry name" value="NAD(P)-binding Rossmann-like Domain"/>
    <property type="match status" value="1"/>
</dbReference>
<dbReference type="PROSITE" id="PS00766">
    <property type="entry name" value="THF_DHG_CYH_1"/>
    <property type="match status" value="1"/>
</dbReference>
<dbReference type="GO" id="GO:0005829">
    <property type="term" value="C:cytosol"/>
    <property type="evidence" value="ECO:0007669"/>
    <property type="project" value="TreeGrafter"/>
</dbReference>
<dbReference type="GO" id="GO:0000105">
    <property type="term" value="P:L-histidine biosynthetic process"/>
    <property type="evidence" value="ECO:0007669"/>
    <property type="project" value="UniProtKB-KW"/>
</dbReference>
<dbReference type="OrthoDB" id="9803580at2"/>
<comment type="caution">
    <text evidence="15">The sequence shown here is derived from an EMBL/GenBank/DDBJ whole genome shotgun (WGS) entry which is preliminary data.</text>
</comment>
<dbReference type="FunFam" id="3.40.50.10860:FF:000005">
    <property type="entry name" value="C-1-tetrahydrofolate synthase, cytoplasmic, putative"/>
    <property type="match status" value="1"/>
</dbReference>
<evidence type="ECO:0000256" key="5">
    <source>
        <dbReference type="ARBA" id="ARBA00022755"/>
    </source>
</evidence>
<gene>
    <name evidence="12" type="primary">folD</name>
    <name evidence="15" type="ORF">C4900_09380</name>
</gene>
<keyword evidence="9 12" id="KW-0368">Histidine biosynthesis</keyword>
<dbReference type="InterPro" id="IPR046346">
    <property type="entry name" value="Aminoacid_DH-like_N_sf"/>
</dbReference>
<organism evidence="15 16">
    <name type="scientific">Acidiferrobacter thiooxydans</name>
    <dbReference type="NCBI Taxonomy" id="163359"/>
    <lineage>
        <taxon>Bacteria</taxon>
        <taxon>Pseudomonadati</taxon>
        <taxon>Pseudomonadota</taxon>
        <taxon>Gammaproteobacteria</taxon>
        <taxon>Acidiferrobacterales</taxon>
        <taxon>Acidiferrobacteraceae</taxon>
        <taxon>Acidiferrobacter</taxon>
    </lineage>
</organism>
<dbReference type="FunFam" id="3.40.50.720:FF:000006">
    <property type="entry name" value="Bifunctional protein FolD"/>
    <property type="match status" value="1"/>
</dbReference>
<dbReference type="EC" id="1.5.1.5" evidence="12"/>
<dbReference type="AlphaFoldDB" id="A0A1C2FY76"/>
<dbReference type="Proteomes" id="UP000253250">
    <property type="component" value="Unassembled WGS sequence"/>
</dbReference>
<keyword evidence="3 12" id="KW-0554">One-carbon metabolism</keyword>